<accession>A0A6J2FX14</accession>
<dbReference type="PANTHER" id="PTHR10656">
    <property type="entry name" value="CELL FATE DETERMINING PROTEIN MAB21-RELATED"/>
    <property type="match status" value="1"/>
</dbReference>
<organism evidence="2 3">
    <name type="scientific">Pipra filicauda</name>
    <name type="common">Wire-tailed manakin</name>
    <dbReference type="NCBI Taxonomy" id="649802"/>
    <lineage>
        <taxon>Eukaryota</taxon>
        <taxon>Metazoa</taxon>
        <taxon>Chordata</taxon>
        <taxon>Craniata</taxon>
        <taxon>Vertebrata</taxon>
        <taxon>Euteleostomi</taxon>
        <taxon>Archelosauria</taxon>
        <taxon>Archosauria</taxon>
        <taxon>Dinosauria</taxon>
        <taxon>Saurischia</taxon>
        <taxon>Theropoda</taxon>
        <taxon>Coelurosauria</taxon>
        <taxon>Aves</taxon>
        <taxon>Neognathae</taxon>
        <taxon>Neoaves</taxon>
        <taxon>Telluraves</taxon>
        <taxon>Australaves</taxon>
        <taxon>Passeriformes</taxon>
        <taxon>Pipridae</taxon>
        <taxon>Pipra</taxon>
    </lineage>
</organism>
<dbReference type="Proteomes" id="UP000504627">
    <property type="component" value="Unplaced"/>
</dbReference>
<reference evidence="3" key="1">
    <citation type="submission" date="2025-08" db="UniProtKB">
        <authorList>
            <consortium name="RefSeq"/>
        </authorList>
    </citation>
    <scope>IDENTIFICATION</scope>
    <source>
        <tissue evidence="3">Muscle</tissue>
    </source>
</reference>
<feature type="region of interest" description="Disordered" evidence="1">
    <location>
        <begin position="156"/>
        <end position="176"/>
    </location>
</feature>
<keyword evidence="2" id="KW-1185">Reference proteome</keyword>
<protein>
    <submittedName>
        <fullName evidence="3">Inositol 1,4,5-trisphosphate receptor-interacting protein-like 1</fullName>
    </submittedName>
</protein>
<dbReference type="InterPro" id="IPR026250">
    <property type="entry name" value="ITPRIP-like"/>
</dbReference>
<gene>
    <name evidence="3" type="primary">LOC113983032</name>
</gene>
<dbReference type="GO" id="GO:0016020">
    <property type="term" value="C:membrane"/>
    <property type="evidence" value="ECO:0007669"/>
    <property type="project" value="TreeGrafter"/>
</dbReference>
<dbReference type="RefSeq" id="XP_027567577.2">
    <property type="nucleotide sequence ID" value="XM_027711776.2"/>
</dbReference>
<dbReference type="Gene3D" id="3.30.460.90">
    <property type="match status" value="1"/>
</dbReference>
<evidence type="ECO:0000313" key="2">
    <source>
        <dbReference type="Proteomes" id="UP000504627"/>
    </source>
</evidence>
<sequence>MVLLLLGQWDRPCCLPAALGPCPSCSTSPLLPFVLPSPLAPSLPFIPAQPLLSLLLQAMAAKMFLLVFLQTLIQYPQMVGDRLDEDTRLHMELRAELLDREMTRLLQELEQSSLERSVRAWGALLWAALQQGDFWALTVVLGLLLWLWFVCRRRSHEPDNNGQEEEEDREDHEDAYEEEEELTFENALRWVLVHLIKWPVQDLKRGCKDTTVLMENFTFVFGLLLSDSSYPVPQRAIGVGSAFEGWSPREEDVVYTVLVPLTPSPGHTFHLEMDTSGHIPGRNFFIRVEPVCTCPREQQDDNVLCSLHHPEEQRRNEEPNFLNTLCTGSYLDVEKTARWFYQLVRAAWPALPQSHSWQLVLLPSSRCCKFKVTRGRKSLTVELLFGVQVGNSDIYVSSQPTEALFTPSTMWPETYTMAEMKFFRHIANQAPRDSWHLKCLQLLACALVGIGFSTYMMKTIVMHLLNTIPLSGWHMRHFRRRLEDTMEYLRGSLEEKRLDHFVVGNQTFPQEILLPTDVKTAEPPNLFHRLAQDPAAHTQAMREYQELWGRIERIVLYGQ</sequence>
<feature type="compositionally biased region" description="Acidic residues" evidence="1">
    <location>
        <begin position="162"/>
        <end position="176"/>
    </location>
</feature>
<proteinExistence type="predicted"/>
<evidence type="ECO:0000256" key="1">
    <source>
        <dbReference type="SAM" id="MobiDB-lite"/>
    </source>
</evidence>
<dbReference type="GeneID" id="113983032"/>
<dbReference type="AlphaFoldDB" id="A0A6J2FX14"/>
<dbReference type="InterPro" id="IPR024810">
    <property type="entry name" value="MAB21L/cGLR"/>
</dbReference>
<dbReference type="SMART" id="SM01265">
    <property type="entry name" value="Mab-21"/>
    <property type="match status" value="1"/>
</dbReference>
<evidence type="ECO:0000313" key="3">
    <source>
        <dbReference type="RefSeq" id="XP_027567577.2"/>
    </source>
</evidence>
<dbReference type="Gene3D" id="1.10.1410.40">
    <property type="match status" value="1"/>
</dbReference>
<dbReference type="InParanoid" id="A0A6J2FX14"/>
<dbReference type="PANTHER" id="PTHR10656:SF40">
    <property type="entry name" value="INOSITOL 1,4,5-TRISPHOSPHATE RECEPTOR-INTERACTING PROTEIN-LIKE 1"/>
    <property type="match status" value="1"/>
</dbReference>
<name>A0A6J2FX14_9PASS</name>
<dbReference type="PRINTS" id="PR02107">
    <property type="entry name" value="INOS145TPRIP"/>
</dbReference>